<dbReference type="EMBL" id="VUOD01000003">
    <property type="protein sequence ID" value="KAA2285270.1"/>
    <property type="molecule type" value="Genomic_DNA"/>
</dbReference>
<dbReference type="Pfam" id="PF19576">
    <property type="entry name" value="Acyltransf_2"/>
    <property type="match status" value="1"/>
</dbReference>
<comment type="similarity">
    <text evidence="6">Belongs to the acetyltransferase family. OlsB subfamily.</text>
</comment>
<comment type="pathway">
    <text evidence="1">Lipid metabolism.</text>
</comment>
<keyword evidence="4" id="KW-0443">Lipid metabolism</keyword>
<dbReference type="PANTHER" id="PTHR37323:SF1">
    <property type="entry name" value="L-ORNITHINE N(ALPHA)-ACYLTRANSFERASE"/>
    <property type="match status" value="1"/>
</dbReference>
<keyword evidence="2" id="KW-0444">Lipid biosynthesis</keyword>
<evidence type="ECO:0000256" key="3">
    <source>
        <dbReference type="ARBA" id="ARBA00022679"/>
    </source>
</evidence>
<evidence type="ECO:0000256" key="5">
    <source>
        <dbReference type="ARBA" id="ARBA00023315"/>
    </source>
</evidence>
<evidence type="ECO:0000256" key="7">
    <source>
        <dbReference type="ARBA" id="ARBA00039058"/>
    </source>
</evidence>
<proteinExistence type="inferred from homology"/>
<keyword evidence="13" id="KW-1185">Reference proteome</keyword>
<dbReference type="AlphaFoldDB" id="A0A5B2ZDH8"/>
<dbReference type="InterPro" id="IPR045746">
    <property type="entry name" value="ACT14924-like_Acyltransf_dom"/>
</dbReference>
<dbReference type="InterPro" id="IPR016181">
    <property type="entry name" value="Acyl_CoA_acyltransferase"/>
</dbReference>
<reference evidence="12 13" key="1">
    <citation type="submission" date="2019-09" db="EMBL/GenBank/DDBJ databases">
        <title>Arenimonas chukotkensis sp. nov., a bacterium isolated from Chukotka hot spring, Arctic region, Russia.</title>
        <authorList>
            <person name="Zayulina K.S."/>
            <person name="Prokofeva M.I."/>
            <person name="Elcheninov A.G."/>
            <person name="Novikov A."/>
            <person name="Kochetkova T.V."/>
            <person name="Kublanov I.V."/>
        </authorList>
    </citation>
    <scope>NUCLEOTIDE SEQUENCE [LARGE SCALE GENOMIC DNA]</scope>
    <source>
        <strain evidence="12 13">3729k</strain>
    </source>
</reference>
<keyword evidence="3 12" id="KW-0808">Transferase</keyword>
<dbReference type="EC" id="2.3.2.30" evidence="7"/>
<dbReference type="GO" id="GO:0006629">
    <property type="term" value="P:lipid metabolic process"/>
    <property type="evidence" value="ECO:0007669"/>
    <property type="project" value="UniProtKB-KW"/>
</dbReference>
<dbReference type="Proteomes" id="UP000322165">
    <property type="component" value="Unassembled WGS sequence"/>
</dbReference>
<gene>
    <name evidence="12" type="ORF">F0415_04950</name>
</gene>
<evidence type="ECO:0000256" key="2">
    <source>
        <dbReference type="ARBA" id="ARBA00022516"/>
    </source>
</evidence>
<name>A0A5B2ZDH8_9GAMM</name>
<evidence type="ECO:0000256" key="1">
    <source>
        <dbReference type="ARBA" id="ARBA00005189"/>
    </source>
</evidence>
<evidence type="ECO:0000313" key="12">
    <source>
        <dbReference type="EMBL" id="KAA2285270.1"/>
    </source>
</evidence>
<dbReference type="RefSeq" id="WP_149860094.1">
    <property type="nucleotide sequence ID" value="NZ_VUOD01000003.1"/>
</dbReference>
<evidence type="ECO:0000256" key="6">
    <source>
        <dbReference type="ARBA" id="ARBA00038095"/>
    </source>
</evidence>
<comment type="catalytic activity">
    <reaction evidence="10">
        <text>a (3R)-hydroxyacyl-[ACP] + L-ornithine = a lyso-ornithine lipid + holo-[ACP] + H(+)</text>
        <dbReference type="Rhea" id="RHEA:20633"/>
        <dbReference type="Rhea" id="RHEA-COMP:9685"/>
        <dbReference type="Rhea" id="RHEA-COMP:9945"/>
        <dbReference type="ChEBI" id="CHEBI:15378"/>
        <dbReference type="ChEBI" id="CHEBI:46911"/>
        <dbReference type="ChEBI" id="CHEBI:64479"/>
        <dbReference type="ChEBI" id="CHEBI:78827"/>
        <dbReference type="ChEBI" id="CHEBI:138482"/>
        <dbReference type="EC" id="2.3.2.30"/>
    </reaction>
    <physiologicalReaction direction="left-to-right" evidence="10">
        <dbReference type="Rhea" id="RHEA:20634"/>
    </physiologicalReaction>
</comment>
<keyword evidence="5" id="KW-0012">Acyltransferase</keyword>
<sequence length="574" mass="63914">MIDLERRLAERYPRWFQGRRARLARPLLRGLGRIARLGEIEAFLDEHAHLKGRAFIEAALAYLDVRYSVDQVERERVPETGRLLVVANHPSGALDALALLHFLLGVRRDVRILANDLLDAVEPLRGQLLPLRILGGRPTPESLDAVRAALEREECVVVFPAGAVSRLGLRGLRDGRWRRGFVNFARATGAPVLPVRVLARNSALFYGAAALCPPAGTALLPRELFARRRARIELRVGRPQRVPEQLPAERALVAVREALYAIGTRREAGAHEPEPLIHAVDRRALLRELAELPLLGQTPDGKRIHAGPLASDSALLRELGRLRELSFRAVGEGTGKRLDVDAWDSWYEHIVLWDPERLEVAGAYRVALGERVLAERGLDGFYTASLFRYPCELLPRLAQGMELGRSFVAPAYQGGRSLDYLWLGIGAYLRRHPEIRYLFGPVSISAALPIAAREQLVAYYQRYHGVPESPVRALRPFRFLATPPAFGELDAEAAFRLLKDNLGALGARVPTLYKQYTELCEPGGARFLAFGVDPEFSNSVDGLVELDLARIRPRKRERYLTGAAVPTLARPEAA</sequence>
<dbReference type="Pfam" id="PF13444">
    <property type="entry name" value="Acetyltransf_5"/>
    <property type="match status" value="1"/>
</dbReference>
<comment type="function">
    <text evidence="9">Catalyzes the first step in the biosynthesis of ornithine lipids, which are phosphorus-free membrane lipids. Catalyzes the 3-hydroxyacyl-acyl carrier protein-dependent acylation of ornithine to form lyso-ornithine lipid (LOL).</text>
</comment>
<protein>
    <recommendedName>
        <fullName evidence="8">L-ornithine N(alpha)-acyltransferase</fullName>
        <ecNumber evidence="7">2.3.2.30</ecNumber>
    </recommendedName>
</protein>
<organism evidence="12 13">
    <name type="scientific">Arenimonas fontis</name>
    <dbReference type="NCBI Taxonomy" id="2608255"/>
    <lineage>
        <taxon>Bacteria</taxon>
        <taxon>Pseudomonadati</taxon>
        <taxon>Pseudomonadota</taxon>
        <taxon>Gammaproteobacteria</taxon>
        <taxon>Lysobacterales</taxon>
        <taxon>Lysobacteraceae</taxon>
        <taxon>Arenimonas</taxon>
    </lineage>
</organism>
<dbReference type="InterPro" id="IPR002123">
    <property type="entry name" value="Plipid/glycerol_acylTrfase"/>
</dbReference>
<accession>A0A5B2ZDH8</accession>
<dbReference type="InterPro" id="IPR052351">
    <property type="entry name" value="Ornithine_N-alpha-AT"/>
</dbReference>
<dbReference type="SMART" id="SM00563">
    <property type="entry name" value="PlsC"/>
    <property type="match status" value="1"/>
</dbReference>
<evidence type="ECO:0000256" key="8">
    <source>
        <dbReference type="ARBA" id="ARBA00039866"/>
    </source>
</evidence>
<dbReference type="SUPFAM" id="SSF55729">
    <property type="entry name" value="Acyl-CoA N-acyltransferases (Nat)"/>
    <property type="match status" value="1"/>
</dbReference>
<evidence type="ECO:0000259" key="11">
    <source>
        <dbReference type="SMART" id="SM00563"/>
    </source>
</evidence>
<dbReference type="GO" id="GO:0043810">
    <property type="term" value="F:ornithine-acyl [acyl carrier protein] N-acyltransferase activity"/>
    <property type="evidence" value="ECO:0007669"/>
    <property type="project" value="UniProtKB-EC"/>
</dbReference>
<dbReference type="PANTHER" id="PTHR37323">
    <property type="entry name" value="GCN5-RELATED N-ACETYLTRANSFERASE"/>
    <property type="match status" value="1"/>
</dbReference>
<dbReference type="SUPFAM" id="SSF69593">
    <property type="entry name" value="Glycerol-3-phosphate (1)-acyltransferase"/>
    <property type="match status" value="1"/>
</dbReference>
<comment type="caution">
    <text evidence="12">The sequence shown here is derived from an EMBL/GenBank/DDBJ whole genome shotgun (WGS) entry which is preliminary data.</text>
</comment>
<evidence type="ECO:0000256" key="10">
    <source>
        <dbReference type="ARBA" id="ARBA00047785"/>
    </source>
</evidence>
<evidence type="ECO:0000256" key="9">
    <source>
        <dbReference type="ARBA" id="ARBA00045724"/>
    </source>
</evidence>
<feature type="domain" description="Phospholipid/glycerol acyltransferase" evidence="11">
    <location>
        <begin position="83"/>
        <end position="200"/>
    </location>
</feature>
<evidence type="ECO:0000256" key="4">
    <source>
        <dbReference type="ARBA" id="ARBA00023098"/>
    </source>
</evidence>
<reference evidence="12 13" key="2">
    <citation type="submission" date="2019-09" db="EMBL/GenBank/DDBJ databases">
        <authorList>
            <person name="Mazur A."/>
        </authorList>
    </citation>
    <scope>NUCLEOTIDE SEQUENCE [LARGE SCALE GENOMIC DNA]</scope>
    <source>
        <strain evidence="12 13">3729k</strain>
    </source>
</reference>
<evidence type="ECO:0000313" key="13">
    <source>
        <dbReference type="Proteomes" id="UP000322165"/>
    </source>
</evidence>